<name>D9SGX7_GALCS</name>
<gene>
    <name evidence="1" type="ordered locus">Galf_1763</name>
</gene>
<accession>D9SGX7</accession>
<dbReference type="EMBL" id="CP002159">
    <property type="protein sequence ID" value="ADL55774.1"/>
    <property type="molecule type" value="Genomic_DNA"/>
</dbReference>
<keyword evidence="2" id="KW-1185">Reference proteome</keyword>
<dbReference type="KEGG" id="gca:Galf_1763"/>
<sequence length="103" mass="11895">MDIFAALLIFALVAWYWFDSMGALDAARNYGRQVCQDANLQFLDDTVENIKIRIARDKQGRRVIRRTYQFEFSETGNSRLEGQLILSGTTLESVTLDPYRIEP</sequence>
<evidence type="ECO:0000313" key="1">
    <source>
        <dbReference type="EMBL" id="ADL55774.1"/>
    </source>
</evidence>
<dbReference type="InterPro" id="IPR021732">
    <property type="entry name" value="DUF3301"/>
</dbReference>
<organism evidence="1 2">
    <name type="scientific">Gallionella capsiferriformans (strain ES-2)</name>
    <name type="common">Gallionella ferruginea capsiferriformans (strain ES-2)</name>
    <dbReference type="NCBI Taxonomy" id="395494"/>
    <lineage>
        <taxon>Bacteria</taxon>
        <taxon>Pseudomonadati</taxon>
        <taxon>Pseudomonadota</taxon>
        <taxon>Betaproteobacteria</taxon>
        <taxon>Nitrosomonadales</taxon>
        <taxon>Gallionellaceae</taxon>
        <taxon>Gallionella</taxon>
    </lineage>
</organism>
<dbReference type="Pfam" id="PF11743">
    <property type="entry name" value="DUF3301"/>
    <property type="match status" value="1"/>
</dbReference>
<evidence type="ECO:0000313" key="2">
    <source>
        <dbReference type="Proteomes" id="UP000001235"/>
    </source>
</evidence>
<dbReference type="OrthoDB" id="5959530at2"/>
<dbReference type="STRING" id="395494.Galf_1763"/>
<dbReference type="RefSeq" id="WP_013293712.1">
    <property type="nucleotide sequence ID" value="NC_014394.1"/>
</dbReference>
<proteinExistence type="predicted"/>
<evidence type="ECO:0008006" key="3">
    <source>
        <dbReference type="Google" id="ProtNLM"/>
    </source>
</evidence>
<dbReference type="HOGENOM" id="CLU_136199_0_1_4"/>
<dbReference type="AlphaFoldDB" id="D9SGX7"/>
<reference evidence="1 2" key="1">
    <citation type="submission" date="2010-08" db="EMBL/GenBank/DDBJ databases">
        <title>Complete sequence of Gallionella capsiferriformans ES-2.</title>
        <authorList>
            <consortium name="US DOE Joint Genome Institute"/>
            <person name="Lucas S."/>
            <person name="Copeland A."/>
            <person name="Lapidus A."/>
            <person name="Cheng J.-F."/>
            <person name="Bruce D."/>
            <person name="Goodwin L."/>
            <person name="Pitluck S."/>
            <person name="Chertkov O."/>
            <person name="Davenport K.W."/>
            <person name="Detter J.C."/>
            <person name="Han C."/>
            <person name="Tapia R."/>
            <person name="Land M."/>
            <person name="Hauser L."/>
            <person name="Chang Y.-J."/>
            <person name="Jeffries C."/>
            <person name="Kyrpides N."/>
            <person name="Ivanova N."/>
            <person name="Mikhailova N."/>
            <person name="Shelobolina E.S."/>
            <person name="Picardal F."/>
            <person name="Roden E."/>
            <person name="Emerson D."/>
            <person name="Woyke T."/>
        </authorList>
    </citation>
    <scope>NUCLEOTIDE SEQUENCE [LARGE SCALE GENOMIC DNA]</scope>
    <source>
        <strain evidence="1 2">ES-2</strain>
    </source>
</reference>
<dbReference type="Proteomes" id="UP000001235">
    <property type="component" value="Chromosome"/>
</dbReference>
<dbReference type="eggNOG" id="ENOG5032ZC9">
    <property type="taxonomic scope" value="Bacteria"/>
</dbReference>
<protein>
    <recommendedName>
        <fullName evidence="3">DUF3301 domain-containing protein</fullName>
    </recommendedName>
</protein>